<evidence type="ECO:0000313" key="10">
    <source>
        <dbReference type="Proteomes" id="UP000780801"/>
    </source>
</evidence>
<reference evidence="9" key="1">
    <citation type="journal article" date="2020" name="Fungal Divers.">
        <title>Resolving the Mortierellaceae phylogeny through synthesis of multi-gene phylogenetics and phylogenomics.</title>
        <authorList>
            <person name="Vandepol N."/>
            <person name="Liber J."/>
            <person name="Desiro A."/>
            <person name="Na H."/>
            <person name="Kennedy M."/>
            <person name="Barry K."/>
            <person name="Grigoriev I.V."/>
            <person name="Miller A.N."/>
            <person name="O'Donnell K."/>
            <person name="Stajich J.E."/>
            <person name="Bonito G."/>
        </authorList>
    </citation>
    <scope>NUCLEOTIDE SEQUENCE</scope>
    <source>
        <strain evidence="9">KOD1015</strain>
    </source>
</reference>
<protein>
    <recommendedName>
        <fullName evidence="11">Signal peptide peptidase-domain-containing protein</fullName>
    </recommendedName>
</protein>
<evidence type="ECO:0000256" key="4">
    <source>
        <dbReference type="ARBA" id="ARBA00022801"/>
    </source>
</evidence>
<name>A0A9P6KE09_9FUNG</name>
<feature type="transmembrane region" description="Helical" evidence="8">
    <location>
        <begin position="106"/>
        <end position="130"/>
    </location>
</feature>
<dbReference type="PANTHER" id="PTHR12174">
    <property type="entry name" value="SIGNAL PEPTIDE PEPTIDASE"/>
    <property type="match status" value="1"/>
</dbReference>
<evidence type="ECO:0000256" key="3">
    <source>
        <dbReference type="ARBA" id="ARBA00022692"/>
    </source>
</evidence>
<comment type="similarity">
    <text evidence="2">Belongs to the peptidase A22B family.</text>
</comment>
<keyword evidence="7 8" id="KW-0472">Membrane</keyword>
<feature type="transmembrane region" description="Helical" evidence="8">
    <location>
        <begin position="257"/>
        <end position="278"/>
    </location>
</feature>
<feature type="transmembrane region" description="Helical" evidence="8">
    <location>
        <begin position="299"/>
        <end position="318"/>
    </location>
</feature>
<evidence type="ECO:0008006" key="11">
    <source>
        <dbReference type="Google" id="ProtNLM"/>
    </source>
</evidence>
<dbReference type="AlphaFoldDB" id="A0A9P6KE09"/>
<feature type="transmembrane region" description="Helical" evidence="8">
    <location>
        <begin position="76"/>
        <end position="94"/>
    </location>
</feature>
<proteinExistence type="inferred from homology"/>
<evidence type="ECO:0000256" key="5">
    <source>
        <dbReference type="ARBA" id="ARBA00022824"/>
    </source>
</evidence>
<comment type="caution">
    <text evidence="9">The sequence shown here is derived from an EMBL/GenBank/DDBJ whole genome shotgun (WGS) entry which is preliminary data.</text>
</comment>
<accession>A0A9P6KE09</accession>
<keyword evidence="5" id="KW-0256">Endoplasmic reticulum</keyword>
<dbReference type="OrthoDB" id="29661at2759"/>
<feature type="transmembrane region" description="Helical" evidence="8">
    <location>
        <begin position="151"/>
        <end position="174"/>
    </location>
</feature>
<comment type="subcellular location">
    <subcellularLocation>
        <location evidence="1">Endoplasmic reticulum membrane</location>
        <topology evidence="1">Multi-pass membrane protein</topology>
    </subcellularLocation>
</comment>
<sequence length="420" mass="46194">MSLKYMASPVAIEQGLYIAYGAFAAMALISIAIGSFASLKMWRDPSAKKEAIKRQIGDLEDENADAPSELLSTQDAFLLPAYGSVVLLGLYHAFINLDKMYVNYTYTTYFCFLAVLSASLAGVSIINSALRLLGFKIELWQINLGRKSRELYSASFSIVHMVLLTLSICLAGLYVATNNWIVFDIFGIGLVIAAIQSFSLDSFSAGFTLLTGFFVYNIGWGYQNVVQSTVTRNLETSLKLLFPKMLFGLPAGQASQFALLGLDDVIIPGLFVALCLRYDQHKAGLRNPELGRSTGFRKPYFIACLIAYILGLGVFMYAEQVWASFPAYIYIAPLCTFSVLLTGAVRGELGAVFAYVSLEGQEQALAKRKAIEDKLRKRRTQHVPVVRRNPASKLPSVIREESHLPQAQAQAQATPTESST</sequence>
<dbReference type="PANTHER" id="PTHR12174:SF23">
    <property type="entry name" value="MINOR HISTOCOMPATIBILITY ANTIGEN H13"/>
    <property type="match status" value="1"/>
</dbReference>
<dbReference type="GO" id="GO:0033619">
    <property type="term" value="P:membrane protein proteolysis"/>
    <property type="evidence" value="ECO:0007669"/>
    <property type="project" value="TreeGrafter"/>
</dbReference>
<evidence type="ECO:0000256" key="1">
    <source>
        <dbReference type="ARBA" id="ARBA00004477"/>
    </source>
</evidence>
<keyword evidence="10" id="KW-1185">Reference proteome</keyword>
<keyword evidence="3 8" id="KW-0812">Transmembrane</keyword>
<dbReference type="GO" id="GO:0098553">
    <property type="term" value="C:lumenal side of endoplasmic reticulum membrane"/>
    <property type="evidence" value="ECO:0007669"/>
    <property type="project" value="TreeGrafter"/>
</dbReference>
<keyword evidence="4" id="KW-0378">Hydrolase</keyword>
<feature type="transmembrane region" description="Helical" evidence="8">
    <location>
        <begin position="330"/>
        <end position="358"/>
    </location>
</feature>
<feature type="transmembrane region" description="Helical" evidence="8">
    <location>
        <begin position="16"/>
        <end position="39"/>
    </location>
</feature>
<dbReference type="InterPro" id="IPR007369">
    <property type="entry name" value="Peptidase_A22B_SPP"/>
</dbReference>
<dbReference type="GO" id="GO:0042500">
    <property type="term" value="F:aspartic endopeptidase activity, intramembrane cleaving"/>
    <property type="evidence" value="ECO:0007669"/>
    <property type="project" value="InterPro"/>
</dbReference>
<evidence type="ECO:0000256" key="2">
    <source>
        <dbReference type="ARBA" id="ARBA00006859"/>
    </source>
</evidence>
<dbReference type="Proteomes" id="UP000780801">
    <property type="component" value="Unassembled WGS sequence"/>
</dbReference>
<evidence type="ECO:0000256" key="7">
    <source>
        <dbReference type="ARBA" id="ARBA00023136"/>
    </source>
</evidence>
<evidence type="ECO:0000256" key="8">
    <source>
        <dbReference type="SAM" id="Phobius"/>
    </source>
</evidence>
<evidence type="ECO:0000256" key="6">
    <source>
        <dbReference type="ARBA" id="ARBA00022989"/>
    </source>
</evidence>
<gene>
    <name evidence="9" type="ORF">BGW38_001801</name>
</gene>
<dbReference type="SMART" id="SM00730">
    <property type="entry name" value="PSN"/>
    <property type="match status" value="1"/>
</dbReference>
<dbReference type="Pfam" id="PF04258">
    <property type="entry name" value="Peptidase_A22B"/>
    <property type="match status" value="1"/>
</dbReference>
<dbReference type="GO" id="GO:0098554">
    <property type="term" value="C:cytoplasmic side of endoplasmic reticulum membrane"/>
    <property type="evidence" value="ECO:0007669"/>
    <property type="project" value="TreeGrafter"/>
</dbReference>
<dbReference type="GO" id="GO:0006465">
    <property type="term" value="P:signal peptide processing"/>
    <property type="evidence" value="ECO:0007669"/>
    <property type="project" value="TreeGrafter"/>
</dbReference>
<organism evidence="9 10">
    <name type="scientific">Lunasporangiospora selenospora</name>
    <dbReference type="NCBI Taxonomy" id="979761"/>
    <lineage>
        <taxon>Eukaryota</taxon>
        <taxon>Fungi</taxon>
        <taxon>Fungi incertae sedis</taxon>
        <taxon>Mucoromycota</taxon>
        <taxon>Mortierellomycotina</taxon>
        <taxon>Mortierellomycetes</taxon>
        <taxon>Mortierellales</taxon>
        <taxon>Mortierellaceae</taxon>
        <taxon>Lunasporangiospora</taxon>
    </lineage>
</organism>
<evidence type="ECO:0000313" key="9">
    <source>
        <dbReference type="EMBL" id="KAF9581247.1"/>
    </source>
</evidence>
<keyword evidence="6 8" id="KW-1133">Transmembrane helix</keyword>
<feature type="transmembrane region" description="Helical" evidence="8">
    <location>
        <begin position="180"/>
        <end position="198"/>
    </location>
</feature>
<dbReference type="EMBL" id="JAABOA010001594">
    <property type="protein sequence ID" value="KAF9581247.1"/>
    <property type="molecule type" value="Genomic_DNA"/>
</dbReference>
<dbReference type="InterPro" id="IPR006639">
    <property type="entry name" value="Preselin/SPP"/>
</dbReference>